<comment type="caution">
    <text evidence="1">The sequence shown here is derived from an EMBL/GenBank/DDBJ whole genome shotgun (WGS) entry which is preliminary data.</text>
</comment>
<reference evidence="1 2" key="1">
    <citation type="journal article" date="2021" name="bioRxiv">
        <title>The Gossypium anomalum genome as a resource for cotton improvement and evolutionary analysis of hybrid incompatibility.</title>
        <authorList>
            <person name="Grover C.E."/>
            <person name="Yuan D."/>
            <person name="Arick M.A."/>
            <person name="Miller E.R."/>
            <person name="Hu G."/>
            <person name="Peterson D.G."/>
            <person name="Wendel J.F."/>
            <person name="Udall J.A."/>
        </authorList>
    </citation>
    <scope>NUCLEOTIDE SEQUENCE [LARGE SCALE GENOMIC DNA]</scope>
    <source>
        <strain evidence="1">JFW-Udall</strain>
        <tissue evidence="1">Leaf</tissue>
    </source>
</reference>
<evidence type="ECO:0008006" key="3">
    <source>
        <dbReference type="Google" id="ProtNLM"/>
    </source>
</evidence>
<dbReference type="PANTHER" id="PTHR11697:SF230">
    <property type="entry name" value="ZINC FINGER, MYM DOMAIN CONTAINING 1"/>
    <property type="match status" value="1"/>
</dbReference>
<proteinExistence type="predicted"/>
<gene>
    <name evidence="1" type="ORF">CXB51_026152</name>
</gene>
<dbReference type="InterPro" id="IPR055298">
    <property type="entry name" value="AtLOH3-like"/>
</dbReference>
<dbReference type="AlphaFoldDB" id="A0A8J5YB39"/>
<protein>
    <recommendedName>
        <fullName evidence="3">HAT C-terminal dimerisation domain-containing protein</fullName>
    </recommendedName>
</protein>
<dbReference type="EMBL" id="JAHUZN010000010">
    <property type="protein sequence ID" value="KAG8481379.1"/>
    <property type="molecule type" value="Genomic_DNA"/>
</dbReference>
<sequence length="150" mass="17549">MRIESIENSYLIRRKDQDIINAILLVSISEKLLQKLQEDGWTSLFLEVSFFCQKNDIDVPNIDDDFVAKGKSWRKSHKLSHTYDYSVELFYIKLIHLGKIYSSSFSPLEFLALDNQLEILVKLASIFPFATSNVERIFSIMKIVKNRLRN</sequence>
<organism evidence="1 2">
    <name type="scientific">Gossypium anomalum</name>
    <dbReference type="NCBI Taxonomy" id="47600"/>
    <lineage>
        <taxon>Eukaryota</taxon>
        <taxon>Viridiplantae</taxon>
        <taxon>Streptophyta</taxon>
        <taxon>Embryophyta</taxon>
        <taxon>Tracheophyta</taxon>
        <taxon>Spermatophyta</taxon>
        <taxon>Magnoliopsida</taxon>
        <taxon>eudicotyledons</taxon>
        <taxon>Gunneridae</taxon>
        <taxon>Pentapetalae</taxon>
        <taxon>rosids</taxon>
        <taxon>malvids</taxon>
        <taxon>Malvales</taxon>
        <taxon>Malvaceae</taxon>
        <taxon>Malvoideae</taxon>
        <taxon>Gossypium</taxon>
    </lineage>
</organism>
<keyword evidence="2" id="KW-1185">Reference proteome</keyword>
<name>A0A8J5YB39_9ROSI</name>
<dbReference type="OrthoDB" id="1002367at2759"/>
<evidence type="ECO:0000313" key="2">
    <source>
        <dbReference type="Proteomes" id="UP000701853"/>
    </source>
</evidence>
<dbReference type="Proteomes" id="UP000701853">
    <property type="component" value="Chromosome 10"/>
</dbReference>
<accession>A0A8J5YB39</accession>
<dbReference type="PANTHER" id="PTHR11697">
    <property type="entry name" value="GENERAL TRANSCRIPTION FACTOR 2-RELATED ZINC FINGER PROTEIN"/>
    <property type="match status" value="1"/>
</dbReference>
<evidence type="ECO:0000313" key="1">
    <source>
        <dbReference type="EMBL" id="KAG8481379.1"/>
    </source>
</evidence>